<reference evidence="1" key="1">
    <citation type="journal article" date="2021" name="PeerJ">
        <title>Extensive microbial diversity within the chicken gut microbiome revealed by metagenomics and culture.</title>
        <authorList>
            <person name="Gilroy R."/>
            <person name="Ravi A."/>
            <person name="Getino M."/>
            <person name="Pursley I."/>
            <person name="Horton D.L."/>
            <person name="Alikhan N.F."/>
            <person name="Baker D."/>
            <person name="Gharbi K."/>
            <person name="Hall N."/>
            <person name="Watson M."/>
            <person name="Adriaenssens E.M."/>
            <person name="Foster-Nyarko E."/>
            <person name="Jarju S."/>
            <person name="Secka A."/>
            <person name="Antonio M."/>
            <person name="Oren A."/>
            <person name="Chaudhuri R.R."/>
            <person name="La Ragione R."/>
            <person name="Hildebrand F."/>
            <person name="Pallen M.J."/>
        </authorList>
    </citation>
    <scope>NUCLEOTIDE SEQUENCE</scope>
    <source>
        <strain evidence="1">742</strain>
    </source>
</reference>
<comment type="caution">
    <text evidence="1">The sequence shown here is derived from an EMBL/GenBank/DDBJ whole genome shotgun (WGS) entry which is preliminary data.</text>
</comment>
<accession>A0A9E2NPX8</accession>
<name>A0A9E2NPX8_9FIRM</name>
<dbReference type="EMBL" id="JAHLFH010000040">
    <property type="protein sequence ID" value="MBU3819176.1"/>
    <property type="molecule type" value="Genomic_DNA"/>
</dbReference>
<dbReference type="Proteomes" id="UP000824178">
    <property type="component" value="Unassembled WGS sequence"/>
</dbReference>
<evidence type="ECO:0000313" key="2">
    <source>
        <dbReference type="Proteomes" id="UP000824178"/>
    </source>
</evidence>
<evidence type="ECO:0000313" key="1">
    <source>
        <dbReference type="EMBL" id="MBU3819176.1"/>
    </source>
</evidence>
<sequence>MENCLHLPANCVALTEEEMIAIGGGAIDIEIIGLEDIGKYILKTVDRMLQSTVGSVLGTFQNVAVGLIKDLGETASVVLKEVVTVVALRLLLDGLNAVT</sequence>
<proteinExistence type="predicted"/>
<reference evidence="1" key="2">
    <citation type="submission" date="2021-04" db="EMBL/GenBank/DDBJ databases">
        <authorList>
            <person name="Gilroy R."/>
        </authorList>
    </citation>
    <scope>NUCLEOTIDE SEQUENCE</scope>
    <source>
        <strain evidence="1">742</strain>
    </source>
</reference>
<protein>
    <submittedName>
        <fullName evidence="1">Uncharacterized protein</fullName>
    </submittedName>
</protein>
<gene>
    <name evidence="1" type="ORF">H9864_02200</name>
</gene>
<dbReference type="AlphaFoldDB" id="A0A9E2NPX8"/>
<organism evidence="1 2">
    <name type="scientific">Candidatus Faecalibacterium intestinavium</name>
    <dbReference type="NCBI Taxonomy" id="2838580"/>
    <lineage>
        <taxon>Bacteria</taxon>
        <taxon>Bacillati</taxon>
        <taxon>Bacillota</taxon>
        <taxon>Clostridia</taxon>
        <taxon>Eubacteriales</taxon>
        <taxon>Oscillospiraceae</taxon>
        <taxon>Faecalibacterium</taxon>
    </lineage>
</organism>